<dbReference type="AlphaFoldDB" id="A0A2N5M4I8"/>
<keyword evidence="2" id="KW-1185">Reference proteome</keyword>
<dbReference type="RefSeq" id="WP_101643239.1">
    <property type="nucleotide sequence ID" value="NZ_PGUY01000043.1"/>
</dbReference>
<dbReference type="EMBL" id="PGUY01000043">
    <property type="protein sequence ID" value="PLT29281.1"/>
    <property type="molecule type" value="Genomic_DNA"/>
</dbReference>
<accession>A0A2N5M4I8</accession>
<protein>
    <submittedName>
        <fullName evidence="1">Uncharacterized protein</fullName>
    </submittedName>
</protein>
<proteinExistence type="predicted"/>
<name>A0A2N5M4I8_9BACI</name>
<gene>
    <name evidence="1" type="ORF">CUU66_14030</name>
</gene>
<organism evidence="1 2">
    <name type="scientific">Peribacillus deserti</name>
    <dbReference type="NCBI Taxonomy" id="673318"/>
    <lineage>
        <taxon>Bacteria</taxon>
        <taxon>Bacillati</taxon>
        <taxon>Bacillota</taxon>
        <taxon>Bacilli</taxon>
        <taxon>Bacillales</taxon>
        <taxon>Bacillaceae</taxon>
        <taxon>Peribacillus</taxon>
    </lineage>
</organism>
<comment type="caution">
    <text evidence="1">The sequence shown here is derived from an EMBL/GenBank/DDBJ whole genome shotgun (WGS) entry which is preliminary data.</text>
</comment>
<sequence>MEYTLVNIYVDVFSGTLYFVPNCDTERGIVEMDTFIELKAPYSNRDLEKIALSALILCHKEEPSINKKTVLQRHLKINSYKRFTENKKFISYGWSLDEGFTVTPFERERLGNGYSGLETISLGNKLESGQFAMALTRAVEIARI</sequence>
<reference evidence="1 2" key="1">
    <citation type="submission" date="2017-11" db="EMBL/GenBank/DDBJ databases">
        <title>Comparitive Functional Genomics of Dry Heat Resistant strains isolated from the Viking Spacecraft.</title>
        <authorList>
            <person name="Seuylemezian A."/>
            <person name="Cooper K."/>
            <person name="Vaishampayan P."/>
        </authorList>
    </citation>
    <scope>NUCLEOTIDE SEQUENCE [LARGE SCALE GENOMIC DNA]</scope>
    <source>
        <strain evidence="1 2">V1-29</strain>
    </source>
</reference>
<dbReference type="Proteomes" id="UP000234748">
    <property type="component" value="Unassembled WGS sequence"/>
</dbReference>
<evidence type="ECO:0000313" key="1">
    <source>
        <dbReference type="EMBL" id="PLT29281.1"/>
    </source>
</evidence>
<dbReference type="OrthoDB" id="2886733at2"/>
<evidence type="ECO:0000313" key="2">
    <source>
        <dbReference type="Proteomes" id="UP000234748"/>
    </source>
</evidence>